<dbReference type="EMBL" id="VAFM01000002">
    <property type="protein sequence ID" value="TKW60895.1"/>
    <property type="molecule type" value="Genomic_DNA"/>
</dbReference>
<dbReference type="AlphaFoldDB" id="A0A6N4R0I1"/>
<proteinExistence type="predicted"/>
<accession>A0A6N4R0I1</accession>
<protein>
    <submittedName>
        <fullName evidence="2">Uncharacterized protein</fullName>
    </submittedName>
</protein>
<dbReference type="Proteomes" id="UP000320948">
    <property type="component" value="Unassembled WGS sequence"/>
</dbReference>
<reference evidence="2 3" key="1">
    <citation type="journal article" date="2017" name="Nat. Commun.">
        <title>In situ click chemistry generation of cyclooxygenase-2 inhibitors.</title>
        <authorList>
            <person name="Bhardwaj A."/>
            <person name="Kaur J."/>
            <person name="Wuest M."/>
            <person name="Wuest F."/>
        </authorList>
    </citation>
    <scope>NUCLEOTIDE SEQUENCE [LARGE SCALE GENOMIC DNA]</scope>
    <source>
        <strain evidence="2">S2_018_000_R2_106</strain>
    </source>
</reference>
<gene>
    <name evidence="2" type="ORF">DI628_08390</name>
</gene>
<feature type="compositionally biased region" description="Basic and acidic residues" evidence="1">
    <location>
        <begin position="88"/>
        <end position="106"/>
    </location>
</feature>
<evidence type="ECO:0000313" key="3">
    <source>
        <dbReference type="Proteomes" id="UP000320948"/>
    </source>
</evidence>
<evidence type="ECO:0000256" key="1">
    <source>
        <dbReference type="SAM" id="MobiDB-lite"/>
    </source>
</evidence>
<evidence type="ECO:0000313" key="2">
    <source>
        <dbReference type="EMBL" id="TKW60895.1"/>
    </source>
</evidence>
<organism evidence="2 3">
    <name type="scientific">Blastochloris viridis</name>
    <name type="common">Rhodopseudomonas viridis</name>
    <dbReference type="NCBI Taxonomy" id="1079"/>
    <lineage>
        <taxon>Bacteria</taxon>
        <taxon>Pseudomonadati</taxon>
        <taxon>Pseudomonadota</taxon>
        <taxon>Alphaproteobacteria</taxon>
        <taxon>Hyphomicrobiales</taxon>
        <taxon>Blastochloridaceae</taxon>
        <taxon>Blastochloris</taxon>
    </lineage>
</organism>
<feature type="region of interest" description="Disordered" evidence="1">
    <location>
        <begin position="74"/>
        <end position="110"/>
    </location>
</feature>
<sequence length="122" mass="13805">MHAAHPAHSRALTRDFQTELDAYYTRVKAPSEAPRADVRTRVALPPRDAATPEFDADKAIAELCTPPVVKAAHLPSHSFRAQTPARQRQPDPRKSDARLPPHEKSQDYLYLNAHQREQVAYF</sequence>
<name>A0A6N4R0I1_BLAVI</name>
<comment type="caution">
    <text evidence="2">The sequence shown here is derived from an EMBL/GenBank/DDBJ whole genome shotgun (WGS) entry which is preliminary data.</text>
</comment>